<dbReference type="InterPro" id="IPR001270">
    <property type="entry name" value="ClpA/B"/>
</dbReference>
<feature type="domain" description="AAA+ ATPase" evidence="6">
    <location>
        <begin position="302"/>
        <end position="440"/>
    </location>
</feature>
<dbReference type="PRINTS" id="PR00300">
    <property type="entry name" value="CLPPROTEASEA"/>
</dbReference>
<dbReference type="GO" id="GO:0005737">
    <property type="term" value="C:cytoplasm"/>
    <property type="evidence" value="ECO:0007669"/>
    <property type="project" value="TreeGrafter"/>
</dbReference>
<dbReference type="Gene3D" id="1.10.8.60">
    <property type="match status" value="2"/>
</dbReference>
<evidence type="ECO:0000313" key="8">
    <source>
        <dbReference type="EMBL" id="OGM92371.1"/>
    </source>
</evidence>
<keyword evidence="1" id="KW-0677">Repeat</keyword>
<dbReference type="InterPro" id="IPR003593">
    <property type="entry name" value="AAA+_ATPase"/>
</dbReference>
<dbReference type="CDD" id="cd00009">
    <property type="entry name" value="AAA"/>
    <property type="match status" value="1"/>
</dbReference>
<keyword evidence="4" id="KW-0143">Chaperone</keyword>
<dbReference type="PROSITE" id="PS00675">
    <property type="entry name" value="SIGMA54_INTERACT_1"/>
    <property type="match status" value="1"/>
</dbReference>
<keyword evidence="3" id="KW-0067">ATP-binding</keyword>
<dbReference type="AlphaFoldDB" id="A0A1F8DUQ0"/>
<dbReference type="PANTHER" id="PTHR11638:SF18">
    <property type="entry name" value="HEAT SHOCK PROTEIN 104"/>
    <property type="match status" value="1"/>
</dbReference>
<keyword evidence="5" id="KW-1133">Transmembrane helix</keyword>
<dbReference type="InterPro" id="IPR025662">
    <property type="entry name" value="Sigma_54_int_dom_ATP-bd_1"/>
</dbReference>
<dbReference type="EMBL" id="MGIP01000002">
    <property type="protein sequence ID" value="OGM92371.1"/>
    <property type="molecule type" value="Genomic_DNA"/>
</dbReference>
<evidence type="ECO:0000256" key="1">
    <source>
        <dbReference type="ARBA" id="ARBA00022737"/>
    </source>
</evidence>
<evidence type="ECO:0008006" key="10">
    <source>
        <dbReference type="Google" id="ProtNLM"/>
    </source>
</evidence>
<evidence type="ECO:0000256" key="4">
    <source>
        <dbReference type="ARBA" id="ARBA00023186"/>
    </source>
</evidence>
<protein>
    <recommendedName>
        <fullName evidence="10">Clp R domain-containing protein</fullName>
    </recommendedName>
</protein>
<gene>
    <name evidence="8" type="ORF">A2755_01225</name>
</gene>
<name>A0A1F8DUQ0_9BACT</name>
<dbReference type="InterPro" id="IPR003959">
    <property type="entry name" value="ATPase_AAA_core"/>
</dbReference>
<evidence type="ECO:0000313" key="9">
    <source>
        <dbReference type="Proteomes" id="UP000177029"/>
    </source>
</evidence>
<dbReference type="InterPro" id="IPR050130">
    <property type="entry name" value="ClpA_ClpB"/>
</dbReference>
<keyword evidence="5" id="KW-0812">Transmembrane</keyword>
<dbReference type="InterPro" id="IPR019489">
    <property type="entry name" value="Clp_ATPase_C"/>
</dbReference>
<feature type="domain" description="AAA+ ATPase" evidence="6">
    <location>
        <begin position="576"/>
        <end position="743"/>
    </location>
</feature>
<evidence type="ECO:0000256" key="3">
    <source>
        <dbReference type="ARBA" id="ARBA00022840"/>
    </source>
</evidence>
<dbReference type="STRING" id="1802555.A2755_01225"/>
<dbReference type="Proteomes" id="UP000177029">
    <property type="component" value="Unassembled WGS sequence"/>
</dbReference>
<evidence type="ECO:0000256" key="2">
    <source>
        <dbReference type="ARBA" id="ARBA00022741"/>
    </source>
</evidence>
<dbReference type="GO" id="GO:0034605">
    <property type="term" value="P:cellular response to heat"/>
    <property type="evidence" value="ECO:0007669"/>
    <property type="project" value="TreeGrafter"/>
</dbReference>
<dbReference type="SUPFAM" id="SSF52540">
    <property type="entry name" value="P-loop containing nucleoside triphosphate hydrolases"/>
    <property type="match status" value="2"/>
</dbReference>
<dbReference type="SMART" id="SM01086">
    <property type="entry name" value="ClpB_D2-small"/>
    <property type="match status" value="1"/>
</dbReference>
<reference evidence="8 9" key="1">
    <citation type="journal article" date="2016" name="Nat. Commun.">
        <title>Thousands of microbial genomes shed light on interconnected biogeochemical processes in an aquifer system.</title>
        <authorList>
            <person name="Anantharaman K."/>
            <person name="Brown C.T."/>
            <person name="Hug L.A."/>
            <person name="Sharon I."/>
            <person name="Castelle C.J."/>
            <person name="Probst A.J."/>
            <person name="Thomas B.C."/>
            <person name="Singh A."/>
            <person name="Wilkins M.J."/>
            <person name="Karaoz U."/>
            <person name="Brodie E.L."/>
            <person name="Williams K.H."/>
            <person name="Hubbard S.S."/>
            <person name="Banfield J.F."/>
        </authorList>
    </citation>
    <scope>NUCLEOTIDE SEQUENCE [LARGE SCALE GENOMIC DNA]</scope>
</reference>
<keyword evidence="2" id="KW-0547">Nucleotide-binding</keyword>
<accession>A0A1F8DUQ0</accession>
<dbReference type="Pfam" id="PF07724">
    <property type="entry name" value="AAA_2"/>
    <property type="match status" value="1"/>
</dbReference>
<evidence type="ECO:0000256" key="5">
    <source>
        <dbReference type="SAM" id="Phobius"/>
    </source>
</evidence>
<dbReference type="PANTHER" id="PTHR11638">
    <property type="entry name" value="ATP-DEPENDENT CLP PROTEASE"/>
    <property type="match status" value="1"/>
</dbReference>
<evidence type="ECO:0000259" key="7">
    <source>
        <dbReference type="SMART" id="SM01086"/>
    </source>
</evidence>
<evidence type="ECO:0000259" key="6">
    <source>
        <dbReference type="SMART" id="SM00382"/>
    </source>
</evidence>
<dbReference type="CDD" id="cd19499">
    <property type="entry name" value="RecA-like_ClpB_Hsp104-like"/>
    <property type="match status" value="1"/>
</dbReference>
<organism evidence="8 9">
    <name type="scientific">Candidatus Wolfebacteria bacterium RIFCSPHIGHO2_01_FULL_48_22</name>
    <dbReference type="NCBI Taxonomy" id="1802555"/>
    <lineage>
        <taxon>Bacteria</taxon>
        <taxon>Candidatus Wolfeibacteriota</taxon>
    </lineage>
</organism>
<feature type="transmembrane region" description="Helical" evidence="5">
    <location>
        <begin position="23"/>
        <end position="45"/>
    </location>
</feature>
<sequence>MIDRLQHATFDRRMFKLHPASRFVIRVVSYSFLIFCIGLAAAFLVSDIVQLNWLGALLVLMLVDYMVHVRRPHYSLTDFGRGRVRNNNIALCLDRASLKALLSAYESAITRGVDMEFALLLRLSDERVVQRSLQRLEVKPSEFKDRISADIDKTVHKDPQPVAEAYIERIRLLCISAAAHAAAHGQDAVGVGNLFSALAHTTHPRILRLLDYYSLSAADVDAALVFGSHTRSRTAPYLGGFAMRHAQTRAHRVNRSFTSRPTPTLDMYATDVTDYVRDGYGGFLIGHEEEYDRMVDVLSRPGERNVLLVGESGVGKEALVYHLAHRIVTDAVPGALYDRRVVELSLADMLSGTSGEDSTGRLKQIAEEILRAGNILLYIPDAHLLEKSAAQGTLSLADVFMPILKSGTFPVVAATYPKEFRQFIESRPAFADSFEVLRIQELSQSDAIRLLSYSALILEKKYRITISTAAVTRAVGLAAKYIRTKPLPSSAQELLQETAVDAAQRGEKLIRSEHVTAVVERTLHMPVRVASGMEAKELLKLEDTIHTSYIDQDEAVVAVARALRTYRSGLGRKGGPISSFLFIGPTGVGKTELSKILAKLYFGAESFLIRFDMSEYQEKQAVARFIGSSDGKTAGQLTEAVSHQPYSVVLLDEFEKAHPDILNLFLQVLDEGRLTDSTGRTVDFTHTIIIATSNAHSVLVQQHVQKHGSIEGLTDELKQRLSEYFRPELTNRFSDIIIFKPLSREDLTQIVSLQAVSLSRQVSEAQGIKLTISASAQEKLAHLGYDPAFGARPLRKVLDTQIKSVLSERILSGELQRGDSIEVTLDSDGKFKFVAE</sequence>
<dbReference type="Pfam" id="PF10431">
    <property type="entry name" value="ClpB_D2-small"/>
    <property type="match status" value="1"/>
</dbReference>
<proteinExistence type="predicted"/>
<dbReference type="InterPro" id="IPR041546">
    <property type="entry name" value="ClpA/ClpB_AAA_lid"/>
</dbReference>
<feature type="domain" description="Clp ATPase C-terminal" evidence="7">
    <location>
        <begin position="742"/>
        <end position="833"/>
    </location>
</feature>
<dbReference type="SMART" id="SM00382">
    <property type="entry name" value="AAA"/>
    <property type="match status" value="2"/>
</dbReference>
<dbReference type="Pfam" id="PF17871">
    <property type="entry name" value="AAA_lid_9"/>
    <property type="match status" value="1"/>
</dbReference>
<dbReference type="GO" id="GO:0016887">
    <property type="term" value="F:ATP hydrolysis activity"/>
    <property type="evidence" value="ECO:0007669"/>
    <property type="project" value="InterPro"/>
</dbReference>
<dbReference type="Gene3D" id="3.40.50.300">
    <property type="entry name" value="P-loop containing nucleotide triphosphate hydrolases"/>
    <property type="match status" value="2"/>
</dbReference>
<comment type="caution">
    <text evidence="8">The sequence shown here is derived from an EMBL/GenBank/DDBJ whole genome shotgun (WGS) entry which is preliminary data.</text>
</comment>
<dbReference type="GO" id="GO:0005524">
    <property type="term" value="F:ATP binding"/>
    <property type="evidence" value="ECO:0007669"/>
    <property type="project" value="UniProtKB-KW"/>
</dbReference>
<dbReference type="InterPro" id="IPR027417">
    <property type="entry name" value="P-loop_NTPase"/>
</dbReference>
<keyword evidence="5" id="KW-0472">Membrane</keyword>